<evidence type="ECO:0000256" key="4">
    <source>
        <dbReference type="ARBA" id="ARBA00023163"/>
    </source>
</evidence>
<name>D8PK34_SCHCM</name>
<feature type="region of interest" description="Disordered" evidence="6">
    <location>
        <begin position="1"/>
        <end position="69"/>
    </location>
</feature>
<keyword evidence="4" id="KW-0804">Transcription</keyword>
<feature type="compositionally biased region" description="Low complexity" evidence="6">
    <location>
        <begin position="84"/>
        <end position="102"/>
    </location>
</feature>
<dbReference type="InterPro" id="IPR036638">
    <property type="entry name" value="HLH_DNA-bd_sf"/>
</dbReference>
<keyword evidence="1" id="KW-0805">Transcription regulation</keyword>
<dbReference type="GeneID" id="9594729"/>
<keyword evidence="2" id="KW-0238">DNA-binding</keyword>
<evidence type="ECO:0000313" key="8">
    <source>
        <dbReference type="EMBL" id="EFJ02609.1"/>
    </source>
</evidence>
<evidence type="ECO:0000313" key="9">
    <source>
        <dbReference type="Proteomes" id="UP000007431"/>
    </source>
</evidence>
<dbReference type="OrthoDB" id="5778525at2759"/>
<dbReference type="GO" id="GO:0046983">
    <property type="term" value="F:protein dimerization activity"/>
    <property type="evidence" value="ECO:0007669"/>
    <property type="project" value="InterPro"/>
</dbReference>
<dbReference type="PROSITE" id="PS50888">
    <property type="entry name" value="BHLH"/>
    <property type="match status" value="1"/>
</dbReference>
<dbReference type="PANTHER" id="PTHR10328:SF3">
    <property type="entry name" value="PROTEIN MAX"/>
    <property type="match status" value="1"/>
</dbReference>
<feature type="compositionally biased region" description="Low complexity" evidence="6">
    <location>
        <begin position="21"/>
        <end position="30"/>
    </location>
</feature>
<dbReference type="InterPro" id="IPR011598">
    <property type="entry name" value="bHLH_dom"/>
</dbReference>
<dbReference type="SMART" id="SM00353">
    <property type="entry name" value="HLH"/>
    <property type="match status" value="1"/>
</dbReference>
<sequence>MDPRHSQEHLPQPDQHAMNAGYGYYQHDQQQPPPQDSPYAMYSQPMHSGMSATMSPQMSPQMSYQVPQHQQAYQPIGIIPAQQYHQSAAYASPPHVSGQLPAGSPPPPSPDMYDPLSPPISGSESGTDASSRGTSLVHRHHIRYHPTPSPSSSSGRRSLRRSHDSDEDDNMGVSFPIENLAHTRKEATRRQRIEAEQRRRDDLRDGYARLKDSLPVSNQKSSKVMLLERAVNRIRELETENQEYQRRLALAENEVTRLRALNEKITLGSQDTPSPTPANAMHDARPLSPPPDAPPIQTMAPTNMRPPPSEGSTSSMSDNGY</sequence>
<feature type="region of interest" description="Disordered" evidence="6">
    <location>
        <begin position="264"/>
        <end position="321"/>
    </location>
</feature>
<dbReference type="OMA" id="MPLMSHQ"/>
<organism evidence="9">
    <name type="scientific">Schizophyllum commune (strain H4-8 / FGSC 9210)</name>
    <name type="common">Split gill fungus</name>
    <dbReference type="NCBI Taxonomy" id="578458"/>
    <lineage>
        <taxon>Eukaryota</taxon>
        <taxon>Fungi</taxon>
        <taxon>Dikarya</taxon>
        <taxon>Basidiomycota</taxon>
        <taxon>Agaricomycotina</taxon>
        <taxon>Agaricomycetes</taxon>
        <taxon>Agaricomycetidae</taxon>
        <taxon>Agaricales</taxon>
        <taxon>Schizophyllaceae</taxon>
        <taxon>Schizophyllum</taxon>
    </lineage>
</organism>
<gene>
    <name evidence="8" type="ORF">SCHCODRAFT_84273</name>
</gene>
<dbReference type="EMBL" id="GL377302">
    <property type="protein sequence ID" value="EFJ02609.1"/>
    <property type="molecule type" value="Genomic_DNA"/>
</dbReference>
<evidence type="ECO:0000259" key="7">
    <source>
        <dbReference type="PROSITE" id="PS50888"/>
    </source>
</evidence>
<feature type="compositionally biased region" description="Polar residues" evidence="6">
    <location>
        <begin position="310"/>
        <end position="321"/>
    </location>
</feature>
<keyword evidence="5" id="KW-0539">Nucleus</keyword>
<accession>D8PK34</accession>
<dbReference type="STRING" id="578458.D8PK34"/>
<protein>
    <submittedName>
        <fullName evidence="8">Expressed protein</fullName>
    </submittedName>
</protein>
<dbReference type="SUPFAM" id="SSF47459">
    <property type="entry name" value="HLH, helix-loop-helix DNA-binding domain"/>
    <property type="match status" value="1"/>
</dbReference>
<evidence type="ECO:0000256" key="6">
    <source>
        <dbReference type="SAM" id="MobiDB-lite"/>
    </source>
</evidence>
<dbReference type="Gene3D" id="4.10.280.10">
    <property type="entry name" value="Helix-loop-helix DNA-binding domain"/>
    <property type="match status" value="1"/>
</dbReference>
<feature type="compositionally biased region" description="Polar residues" evidence="6">
    <location>
        <begin position="50"/>
        <end position="69"/>
    </location>
</feature>
<reference evidence="8 9" key="1">
    <citation type="journal article" date="2010" name="Nat. Biotechnol.">
        <title>Genome sequence of the model mushroom Schizophyllum commune.</title>
        <authorList>
            <person name="Ohm R.A."/>
            <person name="de Jong J.F."/>
            <person name="Lugones L.G."/>
            <person name="Aerts A."/>
            <person name="Kothe E."/>
            <person name="Stajich J.E."/>
            <person name="de Vries R.P."/>
            <person name="Record E."/>
            <person name="Levasseur A."/>
            <person name="Baker S.E."/>
            <person name="Bartholomew K.A."/>
            <person name="Coutinho P.M."/>
            <person name="Erdmann S."/>
            <person name="Fowler T.J."/>
            <person name="Gathman A.C."/>
            <person name="Lombard V."/>
            <person name="Henrissat B."/>
            <person name="Knabe N."/>
            <person name="Kuees U."/>
            <person name="Lilly W.W."/>
            <person name="Lindquist E."/>
            <person name="Lucas S."/>
            <person name="Magnuson J.K."/>
            <person name="Piumi F."/>
            <person name="Raudaskoski M."/>
            <person name="Salamov A."/>
            <person name="Schmutz J."/>
            <person name="Schwarze F.W.M.R."/>
            <person name="vanKuyk P.A."/>
            <person name="Horton J.S."/>
            <person name="Grigoriev I.V."/>
            <person name="Woesten H.A.B."/>
        </authorList>
    </citation>
    <scope>NUCLEOTIDE SEQUENCE [LARGE SCALE GENOMIC DNA]</scope>
    <source>
        <strain evidence="9">H4-8 / FGSC 9210</strain>
    </source>
</reference>
<dbReference type="GO" id="GO:0003677">
    <property type="term" value="F:DNA binding"/>
    <property type="evidence" value="ECO:0007669"/>
    <property type="project" value="UniProtKB-KW"/>
</dbReference>
<dbReference type="Pfam" id="PF00010">
    <property type="entry name" value="HLH"/>
    <property type="match status" value="1"/>
</dbReference>
<dbReference type="GO" id="GO:0090575">
    <property type="term" value="C:RNA polymerase II transcription regulator complex"/>
    <property type="evidence" value="ECO:0007669"/>
    <property type="project" value="TreeGrafter"/>
</dbReference>
<dbReference type="KEGG" id="scm:SCHCO_02148287"/>
<dbReference type="GO" id="GO:0045944">
    <property type="term" value="P:positive regulation of transcription by RNA polymerase II"/>
    <property type="evidence" value="ECO:0007669"/>
    <property type="project" value="TreeGrafter"/>
</dbReference>
<keyword evidence="3" id="KW-0010">Activator</keyword>
<feature type="region of interest" description="Disordered" evidence="6">
    <location>
        <begin position="84"/>
        <end position="221"/>
    </location>
</feature>
<evidence type="ECO:0000256" key="1">
    <source>
        <dbReference type="ARBA" id="ARBA00023015"/>
    </source>
</evidence>
<dbReference type="VEuPathDB" id="FungiDB:SCHCODRAFT_02148287"/>
<evidence type="ECO:0000256" key="5">
    <source>
        <dbReference type="ARBA" id="ARBA00023242"/>
    </source>
</evidence>
<dbReference type="RefSeq" id="XP_003037511.1">
    <property type="nucleotide sequence ID" value="XM_003037465.1"/>
</dbReference>
<dbReference type="GO" id="GO:0003700">
    <property type="term" value="F:DNA-binding transcription factor activity"/>
    <property type="evidence" value="ECO:0007669"/>
    <property type="project" value="TreeGrafter"/>
</dbReference>
<evidence type="ECO:0000256" key="2">
    <source>
        <dbReference type="ARBA" id="ARBA00023125"/>
    </source>
</evidence>
<dbReference type="HOGENOM" id="CLU_052375_0_0_1"/>
<feature type="compositionally biased region" description="Polar residues" evidence="6">
    <location>
        <begin position="120"/>
        <end position="134"/>
    </location>
</feature>
<proteinExistence type="predicted"/>
<keyword evidence="9" id="KW-1185">Reference proteome</keyword>
<dbReference type="Proteomes" id="UP000007431">
    <property type="component" value="Unassembled WGS sequence"/>
</dbReference>
<feature type="domain" description="BHLH" evidence="7">
    <location>
        <begin position="187"/>
        <end position="237"/>
    </location>
</feature>
<dbReference type="PANTHER" id="PTHR10328">
    <property type="entry name" value="PROTEIN MAX MYC-ASSOCIATED FACTOR X"/>
    <property type="match status" value="1"/>
</dbReference>
<dbReference type="eggNOG" id="ENOG502SIWP">
    <property type="taxonomic scope" value="Eukaryota"/>
</dbReference>
<feature type="compositionally biased region" description="Basic and acidic residues" evidence="6">
    <location>
        <begin position="181"/>
        <end position="212"/>
    </location>
</feature>
<evidence type="ECO:0000256" key="3">
    <source>
        <dbReference type="ARBA" id="ARBA00023159"/>
    </source>
</evidence>
<dbReference type="InParanoid" id="D8PK34"/>
<dbReference type="AlphaFoldDB" id="D8PK34"/>